<sequence length="48" mass="5388">MDDPDDAEEERWCASQRAGVIAYLRGQGVAQGEAGEWPAWHVWPYVAL</sequence>
<dbReference type="EMBL" id="JBDIZK010000020">
    <property type="protein sequence ID" value="MEN3749901.1"/>
    <property type="molecule type" value="Genomic_DNA"/>
</dbReference>
<name>A0ABV0BGG3_9SPHN</name>
<proteinExistence type="predicted"/>
<comment type="caution">
    <text evidence="1">The sequence shown here is derived from an EMBL/GenBank/DDBJ whole genome shotgun (WGS) entry which is preliminary data.</text>
</comment>
<keyword evidence="2" id="KW-1185">Reference proteome</keyword>
<gene>
    <name evidence="1" type="ORF">TPR58_22200</name>
</gene>
<dbReference type="RefSeq" id="WP_346248950.1">
    <property type="nucleotide sequence ID" value="NZ_JBDIZK010000020.1"/>
</dbReference>
<protein>
    <submittedName>
        <fullName evidence="1">Uncharacterized protein</fullName>
    </submittedName>
</protein>
<evidence type="ECO:0000313" key="1">
    <source>
        <dbReference type="EMBL" id="MEN3749901.1"/>
    </source>
</evidence>
<evidence type="ECO:0000313" key="2">
    <source>
        <dbReference type="Proteomes" id="UP001427805"/>
    </source>
</evidence>
<organism evidence="1 2">
    <name type="scientific">Sphingomonas rustica</name>
    <dbReference type="NCBI Taxonomy" id="3103142"/>
    <lineage>
        <taxon>Bacteria</taxon>
        <taxon>Pseudomonadati</taxon>
        <taxon>Pseudomonadota</taxon>
        <taxon>Alphaproteobacteria</taxon>
        <taxon>Sphingomonadales</taxon>
        <taxon>Sphingomonadaceae</taxon>
        <taxon>Sphingomonas</taxon>
    </lineage>
</organism>
<accession>A0ABV0BGG3</accession>
<reference evidence="1 2" key="1">
    <citation type="submission" date="2024-05" db="EMBL/GenBank/DDBJ databases">
        <title>Sphingomonas sp. HF-S3 16S ribosomal RNA gene Genome sequencing and assembly.</title>
        <authorList>
            <person name="Lee H."/>
        </authorList>
    </citation>
    <scope>NUCLEOTIDE SEQUENCE [LARGE SCALE GENOMIC DNA]</scope>
    <source>
        <strain evidence="1 2">HF-S3</strain>
    </source>
</reference>
<dbReference type="Proteomes" id="UP001427805">
    <property type="component" value="Unassembled WGS sequence"/>
</dbReference>